<accession>A0A381NM95</accession>
<evidence type="ECO:0000313" key="2">
    <source>
        <dbReference type="EMBL" id="SUZ55459.1"/>
    </source>
</evidence>
<feature type="transmembrane region" description="Helical" evidence="1">
    <location>
        <begin position="6"/>
        <end position="26"/>
    </location>
</feature>
<evidence type="ECO:0000256" key="1">
    <source>
        <dbReference type="SAM" id="Phobius"/>
    </source>
</evidence>
<keyword evidence="1" id="KW-0812">Transmembrane</keyword>
<dbReference type="AlphaFoldDB" id="A0A381NM95"/>
<keyword evidence="1" id="KW-1133">Transmembrane helix</keyword>
<reference evidence="2" key="1">
    <citation type="submission" date="2018-05" db="EMBL/GenBank/DDBJ databases">
        <authorList>
            <person name="Lanie J.A."/>
            <person name="Ng W.-L."/>
            <person name="Kazmierczak K.M."/>
            <person name="Andrzejewski T.M."/>
            <person name="Davidsen T.M."/>
            <person name="Wayne K.J."/>
            <person name="Tettelin H."/>
            <person name="Glass J.I."/>
            <person name="Rusch D."/>
            <person name="Podicherti R."/>
            <person name="Tsui H.-C.T."/>
            <person name="Winkler M.E."/>
        </authorList>
    </citation>
    <scope>NUCLEOTIDE SEQUENCE</scope>
</reference>
<proteinExistence type="predicted"/>
<keyword evidence="1" id="KW-0472">Membrane</keyword>
<protein>
    <submittedName>
        <fullName evidence="2">Uncharacterized protein</fullName>
    </submittedName>
</protein>
<dbReference type="EMBL" id="UINC01000444">
    <property type="protein sequence ID" value="SUZ55459.1"/>
    <property type="molecule type" value="Genomic_DNA"/>
</dbReference>
<organism evidence="2">
    <name type="scientific">marine metagenome</name>
    <dbReference type="NCBI Taxonomy" id="408172"/>
    <lineage>
        <taxon>unclassified sequences</taxon>
        <taxon>metagenomes</taxon>
        <taxon>ecological metagenomes</taxon>
    </lineage>
</organism>
<sequence>MTGYLGRATIGIISIHSHITSLLLIINY</sequence>
<gene>
    <name evidence="2" type="ORF">METZ01_LOCUS8313</name>
</gene>
<name>A0A381NM95_9ZZZZ</name>